<keyword evidence="3" id="KW-1185">Reference proteome</keyword>
<dbReference type="Proteomes" id="UP001016761">
    <property type="component" value="Unassembled WGS sequence"/>
</dbReference>
<accession>A0ABX2LBH4</accession>
<comment type="caution">
    <text evidence="2">The sequence shown here is derived from an EMBL/GenBank/DDBJ whole genome shotgun (WGS) entry which is preliminary data.</text>
</comment>
<dbReference type="EMBL" id="JABUQZ010000001">
    <property type="protein sequence ID" value="NUC71688.1"/>
    <property type="molecule type" value="Genomic_DNA"/>
</dbReference>
<feature type="compositionally biased region" description="Polar residues" evidence="1">
    <location>
        <begin position="1"/>
        <end position="12"/>
    </location>
</feature>
<organism evidence="2 3">
    <name type="scientific">Haloterrigena gelatinilytica</name>
    <dbReference type="NCBI Taxonomy" id="2741724"/>
    <lineage>
        <taxon>Archaea</taxon>
        <taxon>Methanobacteriati</taxon>
        <taxon>Methanobacteriota</taxon>
        <taxon>Stenosarchaea group</taxon>
        <taxon>Halobacteria</taxon>
        <taxon>Halobacteriales</taxon>
        <taxon>Natrialbaceae</taxon>
        <taxon>Haloterrigena</taxon>
    </lineage>
</organism>
<proteinExistence type="predicted"/>
<name>A0ABX2LBH4_9EURY</name>
<gene>
    <name evidence="2" type="ORF">HTZ84_05090</name>
</gene>
<dbReference type="RefSeq" id="WP_174682530.1">
    <property type="nucleotide sequence ID" value="NZ_JABUQZ010000001.1"/>
</dbReference>
<evidence type="ECO:0000313" key="2">
    <source>
        <dbReference type="EMBL" id="NUC71688.1"/>
    </source>
</evidence>
<protein>
    <recommendedName>
        <fullName evidence="4">Terminase small subunit</fullName>
    </recommendedName>
</protein>
<feature type="region of interest" description="Disordered" evidence="1">
    <location>
        <begin position="1"/>
        <end position="22"/>
    </location>
</feature>
<reference evidence="2 3" key="1">
    <citation type="submission" date="2020-06" db="EMBL/GenBank/DDBJ databases">
        <title>Haloterrigena sp. nov., an extremely halophilic archaeon isolated from a saline sediment.</title>
        <authorList>
            <person name="Liu B.-B."/>
        </authorList>
    </citation>
    <scope>NUCLEOTIDE SEQUENCE [LARGE SCALE GENOMIC DNA]</scope>
    <source>
        <strain evidence="2 3">SYSU A558-1</strain>
    </source>
</reference>
<evidence type="ECO:0000256" key="1">
    <source>
        <dbReference type="SAM" id="MobiDB-lite"/>
    </source>
</evidence>
<evidence type="ECO:0000313" key="3">
    <source>
        <dbReference type="Proteomes" id="UP001016761"/>
    </source>
</evidence>
<evidence type="ECO:0008006" key="4">
    <source>
        <dbReference type="Google" id="ProtNLM"/>
    </source>
</evidence>
<sequence>MSLQKQPDQQDQTKAERRKRSKEVYDALIRAVDYNTGRVQPPLAKQSSVIGTLHAAGHGSYGLEELHRAITAARRNGDLFRVEDNRGDVRLGIDDAETLIEKIETNRSYRESPRRNVIGLANQRIQYLRKQAEGDDDE</sequence>